<evidence type="ECO:0000313" key="7">
    <source>
        <dbReference type="EMBL" id="MCW3487334.1"/>
    </source>
</evidence>
<comment type="similarity">
    <text evidence="4">Belongs to the TonB-dependent receptor family.</text>
</comment>
<dbReference type="PANTHER" id="PTHR40980">
    <property type="entry name" value="PLUG DOMAIN-CONTAINING PROTEIN"/>
    <property type="match status" value="1"/>
</dbReference>
<comment type="caution">
    <text evidence="7">The sequence shown here is derived from an EMBL/GenBank/DDBJ whole genome shotgun (WGS) entry which is preliminary data.</text>
</comment>
<evidence type="ECO:0000256" key="1">
    <source>
        <dbReference type="ARBA" id="ARBA00004442"/>
    </source>
</evidence>
<keyword evidence="3" id="KW-0998">Cell outer membrane</keyword>
<dbReference type="Pfam" id="PF07715">
    <property type="entry name" value="Plug"/>
    <property type="match status" value="1"/>
</dbReference>
<feature type="domain" description="TonB-dependent receptor-like beta-barrel" evidence="5">
    <location>
        <begin position="469"/>
        <end position="962"/>
    </location>
</feature>
<evidence type="ECO:0000259" key="5">
    <source>
        <dbReference type="Pfam" id="PF00593"/>
    </source>
</evidence>
<comment type="subcellular location">
    <subcellularLocation>
        <location evidence="1 4">Cell outer membrane</location>
    </subcellularLocation>
</comment>
<dbReference type="Gene3D" id="2.170.130.10">
    <property type="entry name" value="TonB-dependent receptor, plug domain"/>
    <property type="match status" value="1"/>
</dbReference>
<protein>
    <submittedName>
        <fullName evidence="7">TonB-dependent receptor</fullName>
    </submittedName>
</protein>
<organism evidence="7 8">
    <name type="scientific">Chitinophaga nivalis</name>
    <dbReference type="NCBI Taxonomy" id="2991709"/>
    <lineage>
        <taxon>Bacteria</taxon>
        <taxon>Pseudomonadati</taxon>
        <taxon>Bacteroidota</taxon>
        <taxon>Chitinophagia</taxon>
        <taxon>Chitinophagales</taxon>
        <taxon>Chitinophagaceae</taxon>
        <taxon>Chitinophaga</taxon>
    </lineage>
</organism>
<dbReference type="InterPro" id="IPR008969">
    <property type="entry name" value="CarboxyPept-like_regulatory"/>
</dbReference>
<feature type="domain" description="TonB-dependent receptor plug" evidence="6">
    <location>
        <begin position="190"/>
        <end position="273"/>
    </location>
</feature>
<dbReference type="RefSeq" id="WP_264734145.1">
    <property type="nucleotide sequence ID" value="NZ_JAPDNR010000001.1"/>
</dbReference>
<dbReference type="Gene3D" id="2.40.170.20">
    <property type="entry name" value="TonB-dependent receptor, beta-barrel domain"/>
    <property type="match status" value="1"/>
</dbReference>
<dbReference type="SUPFAM" id="SSF49464">
    <property type="entry name" value="Carboxypeptidase regulatory domain-like"/>
    <property type="match status" value="1"/>
</dbReference>
<keyword evidence="7" id="KW-0675">Receptor</keyword>
<keyword evidence="2 4" id="KW-0472">Membrane</keyword>
<dbReference type="InterPro" id="IPR000531">
    <property type="entry name" value="Beta-barrel_TonB"/>
</dbReference>
<sequence>MTNAPLTTVLAAIEKQTGTPFIYNRQQVEKVVVAHASYRQKSLAEVLNHLLGQYQFGYKLEGGNIILFPQVKREEKNPAANTGKVTGKIIDEENGQPMPGATIRIGNKGITSGIDGSFSVSLPKGSYTAAVSYLGYGTKEVNRIEVKDNETFLLNITLKGEKGQLAGVVVKASAKKEGVAALYAQQKASISMTDGVSAVQIGRTADNNVAQALRRMPGVTISEGKFVTIRGLSERYNNVKLNGAEMPSTEPNRKNFSFDVIPTALVDNIVVAKTFIPEMSAEFAGGSVSVNTLSIPTKKFLTLGLGTGFNTNSTGKDFWGGKRYRSDFQLGNAKERYWFGRDWNPRWYSDITAGDAYNTPPNRFKNLGAANQMNAKVPNHWNLYRYTGAPTQNYSISAGIPITVKKNRLGIVAGANYRHEELTEDYGSDTELDPDNEQYNNDENFTKLYASKRFSFITGVSVLGNIGWQNGGNKITWKNMYNNRFVNSSYYQQSRKENETKNITFFNDPRRTQVLQTRLEGSHKVLHDRVNFSWYADYNDLTREQLDERNIRGDVINGENDNGYNSFVSWGYLGVTDGGYSHIFRGKLSEKKKNYGADVEVPFTILGNLQKIKAGYQGSFRDARYTQSVLNVGINKPGNKNTTSLEDLLTPEKFLDSSYYYMGYLSVQMPNAVEDYYNGSLDIRSSFIQGDFSFFNKLHVSGGVRREDSRFFTDGVQLDIGNSRFIDSSRIDNEINWYPSASVIYNLTSKLNLRGSYSKTISRFDFRELSSSTYFDIAQNMKTYGTDSLRNTYIKNYDLRMEWYPSPDEIISITGFVKQFTDPIELNVSMRAGRLVARPMNLKSATGKGLELNVRKSLGFINSAPKWLKNIYVSGNAMYMKMNVEYQQEEGYGKDSVRNRPLQDLVPYSINAALSYEGGRFGASVNYGTTGRKLTRSSITEFEDEYLAPRHVVDLQLSARFLKNRMLVKANISDLLAQPFIIYRNMGFKHPIKGWLTDQQDYFKPYTDDMDYNSGKDWVNRKYKRGSSYSLSISYNF</sequence>
<reference evidence="7 8" key="1">
    <citation type="submission" date="2022-10" db="EMBL/GenBank/DDBJ databases">
        <title>Chitinophaga nivalis PC15 sp. nov., isolated from Pyeongchang county, South Korea.</title>
        <authorList>
            <person name="Trinh H.N."/>
        </authorList>
    </citation>
    <scope>NUCLEOTIDE SEQUENCE [LARGE SCALE GENOMIC DNA]</scope>
    <source>
        <strain evidence="7 8">PC14</strain>
    </source>
</reference>
<dbReference type="SUPFAM" id="SSF56935">
    <property type="entry name" value="Porins"/>
    <property type="match status" value="1"/>
</dbReference>
<dbReference type="Gene3D" id="2.60.40.1120">
    <property type="entry name" value="Carboxypeptidase-like, regulatory domain"/>
    <property type="match status" value="1"/>
</dbReference>
<dbReference type="PANTHER" id="PTHR40980:SF4">
    <property type="entry name" value="TONB-DEPENDENT RECEPTOR-LIKE BETA-BARREL DOMAIN-CONTAINING PROTEIN"/>
    <property type="match status" value="1"/>
</dbReference>
<dbReference type="InterPro" id="IPR012910">
    <property type="entry name" value="Plug_dom"/>
</dbReference>
<evidence type="ECO:0000256" key="3">
    <source>
        <dbReference type="ARBA" id="ARBA00023237"/>
    </source>
</evidence>
<dbReference type="Proteomes" id="UP001207742">
    <property type="component" value="Unassembled WGS sequence"/>
</dbReference>
<accession>A0ABT3ITQ9</accession>
<dbReference type="EMBL" id="JAPDNS010000002">
    <property type="protein sequence ID" value="MCW3487334.1"/>
    <property type="molecule type" value="Genomic_DNA"/>
</dbReference>
<evidence type="ECO:0000259" key="6">
    <source>
        <dbReference type="Pfam" id="PF07715"/>
    </source>
</evidence>
<keyword evidence="4" id="KW-0798">TonB box</keyword>
<keyword evidence="8" id="KW-1185">Reference proteome</keyword>
<evidence type="ECO:0000313" key="8">
    <source>
        <dbReference type="Proteomes" id="UP001207742"/>
    </source>
</evidence>
<evidence type="ECO:0000256" key="4">
    <source>
        <dbReference type="RuleBase" id="RU003357"/>
    </source>
</evidence>
<evidence type="ECO:0000256" key="2">
    <source>
        <dbReference type="ARBA" id="ARBA00023136"/>
    </source>
</evidence>
<dbReference type="Pfam" id="PF13620">
    <property type="entry name" value="CarboxypepD_reg"/>
    <property type="match status" value="1"/>
</dbReference>
<name>A0ABT3ITQ9_9BACT</name>
<proteinExistence type="inferred from homology"/>
<dbReference type="InterPro" id="IPR037066">
    <property type="entry name" value="Plug_dom_sf"/>
</dbReference>
<gene>
    <name evidence="7" type="ORF">OL497_25780</name>
</gene>
<dbReference type="Pfam" id="PF00593">
    <property type="entry name" value="TonB_dep_Rec_b-barrel"/>
    <property type="match status" value="1"/>
</dbReference>
<dbReference type="InterPro" id="IPR036942">
    <property type="entry name" value="Beta-barrel_TonB_sf"/>
</dbReference>